<dbReference type="AlphaFoldDB" id="A0A133Y4V6"/>
<accession>A0A133Y4V6</accession>
<evidence type="ECO:0000313" key="2">
    <source>
        <dbReference type="Proteomes" id="UP000070422"/>
    </source>
</evidence>
<dbReference type="PATRIC" id="fig|87541.4.peg.67"/>
<evidence type="ECO:0000313" key="1">
    <source>
        <dbReference type="EMBL" id="KXB38241.1"/>
    </source>
</evidence>
<gene>
    <name evidence="1" type="ORF">HMPREF3187_00067</name>
</gene>
<reference evidence="1 2" key="1">
    <citation type="submission" date="2016-01" db="EMBL/GenBank/DDBJ databases">
        <authorList>
            <person name="Oliw E.H."/>
        </authorList>
    </citation>
    <scope>NUCLEOTIDE SEQUENCE [LARGE SCALE GENOMIC DNA]</scope>
    <source>
        <strain evidence="1 2">KA00635</strain>
    </source>
</reference>
<comment type="caution">
    <text evidence="1">The sequence shown here is derived from an EMBL/GenBank/DDBJ whole genome shotgun (WGS) entry which is preliminary data.</text>
</comment>
<sequence>MSNYLYVLLDPTSNHVTTRGVGLKFLTKAMKKLPRNIVLLSGAKAQGSFDDYTRFEVIRGEKSVGDFINCQEFLPLPTVKWVDYDSQELFHQLTPGEIAEMLYLAHANRHWHSPFFYKLQNNYVCLPMENQLVKIYYRYINEFYYQLALSFKRCLQLQRRPEKRSIFFLNQVAMPKQKIQEPSVDFIKSLLHLLYEGVIFDFSQAYATDKTGMHIPVYLAEDQVDETMRQLTHAKLMATITYSRQGEWVLSDHSSNAIFGG</sequence>
<dbReference type="STRING" id="87541.AWM71_04305"/>
<organism evidence="1 2">
    <name type="scientific">Aerococcus christensenii</name>
    <dbReference type="NCBI Taxonomy" id="87541"/>
    <lineage>
        <taxon>Bacteria</taxon>
        <taxon>Bacillati</taxon>
        <taxon>Bacillota</taxon>
        <taxon>Bacilli</taxon>
        <taxon>Lactobacillales</taxon>
        <taxon>Aerococcaceae</taxon>
        <taxon>Aerococcus</taxon>
    </lineage>
</organism>
<dbReference type="RefSeq" id="WP_060936282.1">
    <property type="nucleotide sequence ID" value="NZ_JASOZP010000005.1"/>
</dbReference>
<dbReference type="EMBL" id="LSCQ01000009">
    <property type="protein sequence ID" value="KXB38241.1"/>
    <property type="molecule type" value="Genomic_DNA"/>
</dbReference>
<dbReference type="Proteomes" id="UP000070422">
    <property type="component" value="Unassembled WGS sequence"/>
</dbReference>
<name>A0A133Y4V6_9LACT</name>
<dbReference type="OrthoDB" id="8704087at2"/>
<protein>
    <submittedName>
        <fullName evidence="1">Uncharacterized protein</fullName>
    </submittedName>
</protein>
<proteinExistence type="predicted"/>